<keyword evidence="5" id="KW-0511">Multifunctional enzyme</keyword>
<evidence type="ECO:0000259" key="7">
    <source>
        <dbReference type="PROSITE" id="PS50013"/>
    </source>
</evidence>
<keyword evidence="4" id="KW-0378">Hydrolase</keyword>
<organism evidence="8 9">
    <name type="scientific">Vitis vinifera</name>
    <name type="common">Grape</name>
    <dbReference type="NCBI Taxonomy" id="29760"/>
    <lineage>
        <taxon>Eukaryota</taxon>
        <taxon>Viridiplantae</taxon>
        <taxon>Streptophyta</taxon>
        <taxon>Embryophyta</taxon>
        <taxon>Tracheophyta</taxon>
        <taxon>Spermatophyta</taxon>
        <taxon>Magnoliopsida</taxon>
        <taxon>eudicotyledons</taxon>
        <taxon>Gunneridae</taxon>
        <taxon>Pentapetalae</taxon>
        <taxon>rosids</taxon>
        <taxon>Vitales</taxon>
        <taxon>Vitaceae</taxon>
        <taxon>Viteae</taxon>
        <taxon>Vitis</taxon>
    </lineage>
</organism>
<dbReference type="InterPro" id="IPR000953">
    <property type="entry name" value="Chromo/chromo_shadow_dom"/>
</dbReference>
<dbReference type="InterPro" id="IPR036397">
    <property type="entry name" value="RNaseH_sf"/>
</dbReference>
<dbReference type="EMBL" id="QGNW01001231">
    <property type="protein sequence ID" value="RVW49146.1"/>
    <property type="molecule type" value="Genomic_DNA"/>
</dbReference>
<dbReference type="PROSITE" id="PS50013">
    <property type="entry name" value="CHROMO_2"/>
    <property type="match status" value="1"/>
</dbReference>
<dbReference type="GO" id="GO:0004519">
    <property type="term" value="F:endonuclease activity"/>
    <property type="evidence" value="ECO:0007669"/>
    <property type="project" value="UniProtKB-KW"/>
</dbReference>
<feature type="region of interest" description="Disordered" evidence="6">
    <location>
        <begin position="159"/>
        <end position="200"/>
    </location>
</feature>
<feature type="compositionally biased region" description="Polar residues" evidence="6">
    <location>
        <begin position="179"/>
        <end position="200"/>
    </location>
</feature>
<protein>
    <submittedName>
        <fullName evidence="8">Transposon Ty3-I Gag-Pol polyprotein</fullName>
    </submittedName>
</protein>
<dbReference type="CDD" id="cd00303">
    <property type="entry name" value="retropepsin_like"/>
    <property type="match status" value="1"/>
</dbReference>
<dbReference type="SUPFAM" id="SSF56672">
    <property type="entry name" value="DNA/RNA polymerases"/>
    <property type="match status" value="1"/>
</dbReference>
<dbReference type="FunFam" id="3.30.70.270:FF:000003">
    <property type="entry name" value="Transposon Ty3-G Gag-Pol polyprotein"/>
    <property type="match status" value="1"/>
</dbReference>
<evidence type="ECO:0000256" key="6">
    <source>
        <dbReference type="SAM" id="MobiDB-lite"/>
    </source>
</evidence>
<evidence type="ECO:0000256" key="5">
    <source>
        <dbReference type="ARBA" id="ARBA00023268"/>
    </source>
</evidence>
<dbReference type="InterPro" id="IPR021109">
    <property type="entry name" value="Peptidase_aspartic_dom_sf"/>
</dbReference>
<dbReference type="InterPro" id="IPR000477">
    <property type="entry name" value="RT_dom"/>
</dbReference>
<dbReference type="Proteomes" id="UP000288805">
    <property type="component" value="Unassembled WGS sequence"/>
</dbReference>
<dbReference type="InterPro" id="IPR050951">
    <property type="entry name" value="Retrovirus_Pol_polyprotein"/>
</dbReference>
<dbReference type="Gene3D" id="3.10.10.10">
    <property type="entry name" value="HIV Type 1 Reverse Transcriptase, subunit A, domain 1"/>
    <property type="match status" value="1"/>
</dbReference>
<evidence type="ECO:0000256" key="2">
    <source>
        <dbReference type="ARBA" id="ARBA00022695"/>
    </source>
</evidence>
<reference evidence="8 9" key="1">
    <citation type="journal article" date="2018" name="PLoS Genet.">
        <title>Population sequencing reveals clonal diversity and ancestral inbreeding in the grapevine cultivar Chardonnay.</title>
        <authorList>
            <person name="Roach M.J."/>
            <person name="Johnson D.L."/>
            <person name="Bohlmann J."/>
            <person name="van Vuuren H.J."/>
            <person name="Jones S.J."/>
            <person name="Pretorius I.S."/>
            <person name="Schmidt S.A."/>
            <person name="Borneman A.R."/>
        </authorList>
    </citation>
    <scope>NUCLEOTIDE SEQUENCE [LARGE SCALE GENOMIC DNA]</scope>
    <source>
        <strain evidence="9">cv. Chardonnay</strain>
        <tissue evidence="8">Leaf</tissue>
    </source>
</reference>
<evidence type="ECO:0000313" key="8">
    <source>
        <dbReference type="EMBL" id="RVW49146.1"/>
    </source>
</evidence>
<feature type="domain" description="Chromo" evidence="7">
    <location>
        <begin position="907"/>
        <end position="959"/>
    </location>
</feature>
<sequence length="959" mass="110421">MCEEDKIEGLQGHTKRPAMSQMEAMKRFMAMQPPFFDGEPSAEVAEHWLRRMRRILVGLEILEEIRASIFGEVAKHAKRMEFEHLIQGTMSVLEYESHFSKLSRFALGMISEEGENTRRFQQGLRPIIRNRLVPLAIRDCSELIKRVLLVEQDIEETNQIQEQKGDRKGKQRMEESSHMRSQGPQQRQKTQQSEGHSSFYTGGRRVGLTSVSGKFSVAAGSVFPASSVLLALLPDATITLSNAGNQDSYHDATHSFISTSCANALGSKTERLENLLLIESPMGTNSRIDRICKGYVITLADRALNVDLRILDMTGYDVILGMDWLMVYRALIDCHRRRIIFCLPDGFEVCFVGGKCVSLPFSQSDPCYQYVLRNGSINFLAYLRDELPGLPPHREFDFPIEVYPGTDSISGFIRPSTSPWGAPVLFVKKKDGTLRLCIDYRKLNRVTVKNKHPLPMIDALFDQLKGVKYFSKIDLRTGLTNVSAAFMNLMNRIFHAYLDQFVIVFVDDILIYSRSLEEHKQHLVTTLRILRGHQLYGKLDKSEFWLTEVNFLGHMVSEAGIAGGSCTGVELKRKLTTAPMLTAPISEELFTVYCDASTVGLRCVLMQQGNVVAYASRQLKQREWNYPTHDLELAAVVFVLKTWRHYLYGEKFERRWMETLEDYDFALHYHHGKANVVADALSRKSYGQLSNLGLREFEMHAVIEDFELCLGWEGHGPCLYSISARLMFIQRIVEAQVHDEFLEKVKIQLVKGEVNENWSIHVDGSVRFKGRLCVPRHVELRNELLTDAHRWKWDHITMDFVIGLPRTRSKKNGVWVIVDRLTKSAHFLAMKTTDFMNTLAKLYIGDYYLPLAEFAYNNSYQSSIGKAPYEALYGRPCRSPLYWIEMDPTWVVDLQDVQISEDTSYVEEPLRILEVGEHRFRNKVIPVVKVWWQHHGIEEATWEPEEEMRQYYPQLFYDF</sequence>
<proteinExistence type="predicted"/>
<dbReference type="AlphaFoldDB" id="A0A438EN30"/>
<evidence type="ECO:0000313" key="9">
    <source>
        <dbReference type="Proteomes" id="UP000288805"/>
    </source>
</evidence>
<keyword evidence="2" id="KW-0548">Nucleotidyltransferase</keyword>
<dbReference type="GO" id="GO:0016779">
    <property type="term" value="F:nucleotidyltransferase activity"/>
    <property type="evidence" value="ECO:0007669"/>
    <property type="project" value="UniProtKB-KW"/>
</dbReference>
<comment type="caution">
    <text evidence="8">The sequence shown here is derived from an EMBL/GenBank/DDBJ whole genome shotgun (WGS) entry which is preliminary data.</text>
</comment>
<keyword evidence="4" id="KW-0255">Endonuclease</keyword>
<dbReference type="Pfam" id="PF00078">
    <property type="entry name" value="RVT_1"/>
    <property type="match status" value="1"/>
</dbReference>
<feature type="compositionally biased region" description="Basic and acidic residues" evidence="6">
    <location>
        <begin position="163"/>
        <end position="178"/>
    </location>
</feature>
<dbReference type="Gene3D" id="2.40.70.10">
    <property type="entry name" value="Acid Proteases"/>
    <property type="match status" value="1"/>
</dbReference>
<evidence type="ECO:0000256" key="1">
    <source>
        <dbReference type="ARBA" id="ARBA00022679"/>
    </source>
</evidence>
<name>A0A438EN30_VITVI</name>
<evidence type="ECO:0000256" key="3">
    <source>
        <dbReference type="ARBA" id="ARBA00022722"/>
    </source>
</evidence>
<dbReference type="PANTHER" id="PTHR37984:SF5">
    <property type="entry name" value="PROTEIN NYNRIN-LIKE"/>
    <property type="match status" value="1"/>
</dbReference>
<dbReference type="Gene3D" id="3.30.70.270">
    <property type="match status" value="2"/>
</dbReference>
<dbReference type="Gene3D" id="3.10.20.370">
    <property type="match status" value="1"/>
</dbReference>
<keyword evidence="3" id="KW-0540">Nuclease</keyword>
<keyword evidence="1" id="KW-0808">Transferase</keyword>
<dbReference type="Gene3D" id="3.30.420.10">
    <property type="entry name" value="Ribonuclease H-like superfamily/Ribonuclease H"/>
    <property type="match status" value="1"/>
</dbReference>
<dbReference type="CDD" id="cd09274">
    <property type="entry name" value="RNase_HI_RT_Ty3"/>
    <property type="match status" value="1"/>
</dbReference>
<accession>A0A438EN30</accession>
<dbReference type="InterPro" id="IPR041577">
    <property type="entry name" value="RT_RNaseH_2"/>
</dbReference>
<dbReference type="CDD" id="cd01647">
    <property type="entry name" value="RT_LTR"/>
    <property type="match status" value="1"/>
</dbReference>
<evidence type="ECO:0000256" key="4">
    <source>
        <dbReference type="ARBA" id="ARBA00022759"/>
    </source>
</evidence>
<dbReference type="Pfam" id="PF17919">
    <property type="entry name" value="RT_RNaseH_2"/>
    <property type="match status" value="1"/>
</dbReference>
<gene>
    <name evidence="8" type="primary">TY3B-I_601</name>
    <name evidence="8" type="ORF">CK203_087461</name>
</gene>
<dbReference type="SUPFAM" id="SSF53098">
    <property type="entry name" value="Ribonuclease H-like"/>
    <property type="match status" value="1"/>
</dbReference>
<dbReference type="InterPro" id="IPR043502">
    <property type="entry name" value="DNA/RNA_pol_sf"/>
</dbReference>
<dbReference type="GO" id="GO:0003676">
    <property type="term" value="F:nucleic acid binding"/>
    <property type="evidence" value="ECO:0007669"/>
    <property type="project" value="InterPro"/>
</dbReference>
<dbReference type="Pfam" id="PF08284">
    <property type="entry name" value="RVP_2"/>
    <property type="match status" value="1"/>
</dbReference>
<dbReference type="PANTHER" id="PTHR37984">
    <property type="entry name" value="PROTEIN CBG26694"/>
    <property type="match status" value="1"/>
</dbReference>
<dbReference type="InterPro" id="IPR043128">
    <property type="entry name" value="Rev_trsase/Diguanyl_cyclase"/>
</dbReference>
<dbReference type="InterPro" id="IPR012337">
    <property type="entry name" value="RNaseH-like_sf"/>
</dbReference>